<organism evidence="2 3">
    <name type="scientific">Cotesia glomerata</name>
    <name type="common">Lepidopteran parasitic wasp</name>
    <name type="synonym">Apanteles glomeratus</name>
    <dbReference type="NCBI Taxonomy" id="32391"/>
    <lineage>
        <taxon>Eukaryota</taxon>
        <taxon>Metazoa</taxon>
        <taxon>Ecdysozoa</taxon>
        <taxon>Arthropoda</taxon>
        <taxon>Hexapoda</taxon>
        <taxon>Insecta</taxon>
        <taxon>Pterygota</taxon>
        <taxon>Neoptera</taxon>
        <taxon>Endopterygota</taxon>
        <taxon>Hymenoptera</taxon>
        <taxon>Apocrita</taxon>
        <taxon>Ichneumonoidea</taxon>
        <taxon>Braconidae</taxon>
        <taxon>Microgastrinae</taxon>
        <taxon>Cotesia</taxon>
    </lineage>
</organism>
<evidence type="ECO:0000313" key="2">
    <source>
        <dbReference type="EMBL" id="KAH0554985.1"/>
    </source>
</evidence>
<sequence>MKLKSGISMERLAKDPENQNTGRISRVDIAILFDNPALESQDNWTECRDDVRHIRRGVKYPATGVAVLGGRKQDGPLEHTEEDERGIHRESTTGGTGAYNQTDARCSTF</sequence>
<accession>A0AAV7IQM4</accession>
<feature type="compositionally biased region" description="Polar residues" evidence="1">
    <location>
        <begin position="98"/>
        <end position="109"/>
    </location>
</feature>
<reference evidence="2 3" key="1">
    <citation type="journal article" date="2021" name="J. Hered.">
        <title>A chromosome-level genome assembly of the parasitoid wasp, Cotesia glomerata (Hymenoptera: Braconidae).</title>
        <authorList>
            <person name="Pinto B.J."/>
            <person name="Weis J.J."/>
            <person name="Gamble T."/>
            <person name="Ode P.J."/>
            <person name="Paul R."/>
            <person name="Zaspel J.M."/>
        </authorList>
    </citation>
    <scope>NUCLEOTIDE SEQUENCE [LARGE SCALE GENOMIC DNA]</scope>
    <source>
        <strain evidence="2">CgM1</strain>
    </source>
</reference>
<name>A0AAV7IQM4_COTGL</name>
<feature type="region of interest" description="Disordered" evidence="1">
    <location>
        <begin position="68"/>
        <end position="109"/>
    </location>
</feature>
<feature type="region of interest" description="Disordered" evidence="1">
    <location>
        <begin position="1"/>
        <end position="21"/>
    </location>
</feature>
<evidence type="ECO:0000313" key="3">
    <source>
        <dbReference type="Proteomes" id="UP000826195"/>
    </source>
</evidence>
<dbReference type="EMBL" id="JAHXZJ010001119">
    <property type="protein sequence ID" value="KAH0554985.1"/>
    <property type="molecule type" value="Genomic_DNA"/>
</dbReference>
<keyword evidence="3" id="KW-1185">Reference proteome</keyword>
<dbReference type="AlphaFoldDB" id="A0AAV7IQM4"/>
<gene>
    <name evidence="2" type="ORF">KQX54_014367</name>
</gene>
<proteinExistence type="predicted"/>
<dbReference type="Proteomes" id="UP000826195">
    <property type="component" value="Unassembled WGS sequence"/>
</dbReference>
<evidence type="ECO:0000256" key="1">
    <source>
        <dbReference type="SAM" id="MobiDB-lite"/>
    </source>
</evidence>
<comment type="caution">
    <text evidence="2">The sequence shown here is derived from an EMBL/GenBank/DDBJ whole genome shotgun (WGS) entry which is preliminary data.</text>
</comment>
<protein>
    <submittedName>
        <fullName evidence="2">Uncharacterized protein</fullName>
    </submittedName>
</protein>